<dbReference type="FunFam" id="3.40.50.720:FF:000084">
    <property type="entry name" value="Short-chain dehydrogenase reductase"/>
    <property type="match status" value="1"/>
</dbReference>
<dbReference type="Gene3D" id="3.40.50.720">
    <property type="entry name" value="NAD(P)-binding Rossmann-like Domain"/>
    <property type="match status" value="1"/>
</dbReference>
<name>A0A381XAL9_9ZZZZ</name>
<sequence length="276" mass="29552">MTTKLLEGKKALITGSRRGIGAGIAQLFAEHGADVGINDLVRDEEAEKTISAIKSLGQEASWHQADVGDTEDRDRVLTEFVAEHGRIDILVNNAVASRDMHFTEITEEFWDHLVGHALKGYLFLAQGAARRMIEHKHGGSIINISSVHSYRAWPHDTVYGIVKAGLNRMVKSMASDLAGTGINANCVAPGYIDSRVLSENEEQSRGGDEYLGSALDFIPNRRGGLPRDIAGACLFLASDLGSYVNGQTITVDGGFLASGVPPDSKPLEPGMPGAAE</sequence>
<dbReference type="InterPro" id="IPR002347">
    <property type="entry name" value="SDR_fam"/>
</dbReference>
<proteinExistence type="inferred from homology"/>
<dbReference type="PRINTS" id="PR00081">
    <property type="entry name" value="GDHRDH"/>
</dbReference>
<dbReference type="Pfam" id="PF13561">
    <property type="entry name" value="adh_short_C2"/>
    <property type="match status" value="1"/>
</dbReference>
<gene>
    <name evidence="2" type="ORF">METZ01_LOCUS114504</name>
</gene>
<dbReference type="SUPFAM" id="SSF51735">
    <property type="entry name" value="NAD(P)-binding Rossmann-fold domains"/>
    <property type="match status" value="1"/>
</dbReference>
<comment type="similarity">
    <text evidence="1">Belongs to the short-chain dehydrogenases/reductases (SDR) family.</text>
</comment>
<dbReference type="PANTHER" id="PTHR42879">
    <property type="entry name" value="3-OXOACYL-(ACYL-CARRIER-PROTEIN) REDUCTASE"/>
    <property type="match status" value="1"/>
</dbReference>
<dbReference type="PANTHER" id="PTHR42879:SF2">
    <property type="entry name" value="3-OXOACYL-[ACYL-CARRIER-PROTEIN] REDUCTASE FABG"/>
    <property type="match status" value="1"/>
</dbReference>
<dbReference type="InterPro" id="IPR050259">
    <property type="entry name" value="SDR"/>
</dbReference>
<dbReference type="AlphaFoldDB" id="A0A381XAL9"/>
<accession>A0A381XAL9</accession>
<dbReference type="InterPro" id="IPR036291">
    <property type="entry name" value="NAD(P)-bd_dom_sf"/>
</dbReference>
<dbReference type="PRINTS" id="PR00080">
    <property type="entry name" value="SDRFAMILY"/>
</dbReference>
<dbReference type="EMBL" id="UINC01014462">
    <property type="protein sequence ID" value="SVA61650.1"/>
    <property type="molecule type" value="Genomic_DNA"/>
</dbReference>
<evidence type="ECO:0000256" key="1">
    <source>
        <dbReference type="ARBA" id="ARBA00006484"/>
    </source>
</evidence>
<protein>
    <recommendedName>
        <fullName evidence="3">SDR family oxidoreductase</fullName>
    </recommendedName>
</protein>
<reference evidence="2" key="1">
    <citation type="submission" date="2018-05" db="EMBL/GenBank/DDBJ databases">
        <authorList>
            <person name="Lanie J.A."/>
            <person name="Ng W.-L."/>
            <person name="Kazmierczak K.M."/>
            <person name="Andrzejewski T.M."/>
            <person name="Davidsen T.M."/>
            <person name="Wayne K.J."/>
            <person name="Tettelin H."/>
            <person name="Glass J.I."/>
            <person name="Rusch D."/>
            <person name="Podicherti R."/>
            <person name="Tsui H.-C.T."/>
            <person name="Winkler M.E."/>
        </authorList>
    </citation>
    <scope>NUCLEOTIDE SEQUENCE</scope>
</reference>
<evidence type="ECO:0008006" key="3">
    <source>
        <dbReference type="Google" id="ProtNLM"/>
    </source>
</evidence>
<organism evidence="2">
    <name type="scientific">marine metagenome</name>
    <dbReference type="NCBI Taxonomy" id="408172"/>
    <lineage>
        <taxon>unclassified sequences</taxon>
        <taxon>metagenomes</taxon>
        <taxon>ecological metagenomes</taxon>
    </lineage>
</organism>
<dbReference type="CDD" id="cd05233">
    <property type="entry name" value="SDR_c"/>
    <property type="match status" value="1"/>
</dbReference>
<evidence type="ECO:0000313" key="2">
    <source>
        <dbReference type="EMBL" id="SVA61650.1"/>
    </source>
</evidence>